<reference evidence="15 16" key="1">
    <citation type="journal article" date="2016" name="Nat. Commun.">
        <title>Thousands of microbial genomes shed light on interconnected biogeochemical processes in an aquifer system.</title>
        <authorList>
            <person name="Anantharaman K."/>
            <person name="Brown C.T."/>
            <person name="Hug L.A."/>
            <person name="Sharon I."/>
            <person name="Castelle C.J."/>
            <person name="Probst A.J."/>
            <person name="Thomas B.C."/>
            <person name="Singh A."/>
            <person name="Wilkins M.J."/>
            <person name="Karaoz U."/>
            <person name="Brodie E.L."/>
            <person name="Williams K.H."/>
            <person name="Hubbard S.S."/>
            <person name="Banfield J.F."/>
        </authorList>
    </citation>
    <scope>NUCLEOTIDE SEQUENCE [LARGE SCALE GENOMIC DNA]</scope>
</reference>
<evidence type="ECO:0000256" key="1">
    <source>
        <dbReference type="ARBA" id="ARBA00005594"/>
    </source>
</evidence>
<dbReference type="Pfam" id="PF09334">
    <property type="entry name" value="tRNA-synt_1g"/>
    <property type="match status" value="1"/>
</dbReference>
<dbReference type="CDD" id="cd00812">
    <property type="entry name" value="LeuRS_core"/>
    <property type="match status" value="1"/>
</dbReference>
<dbReference type="Pfam" id="PF00133">
    <property type="entry name" value="tRNA-synt_1"/>
    <property type="match status" value="1"/>
</dbReference>
<dbReference type="InterPro" id="IPR014729">
    <property type="entry name" value="Rossmann-like_a/b/a_fold"/>
</dbReference>
<dbReference type="Proteomes" id="UP000177821">
    <property type="component" value="Unassembled WGS sequence"/>
</dbReference>
<dbReference type="HAMAP" id="MF_00049_B">
    <property type="entry name" value="Leu_tRNA_synth_B"/>
    <property type="match status" value="1"/>
</dbReference>
<dbReference type="FunFam" id="3.40.50.620:FF:000003">
    <property type="entry name" value="Leucine--tRNA ligase"/>
    <property type="match status" value="1"/>
</dbReference>
<evidence type="ECO:0000256" key="9">
    <source>
        <dbReference type="HAMAP-Rule" id="MF_00049"/>
    </source>
</evidence>
<organism evidence="15 16">
    <name type="scientific">Candidatus Woykebacteria bacterium RIFCSPHIGHO2_02_FULL_43_16b</name>
    <dbReference type="NCBI Taxonomy" id="1802601"/>
    <lineage>
        <taxon>Bacteria</taxon>
        <taxon>Candidatus Woykeibacteriota</taxon>
    </lineage>
</organism>
<dbReference type="CDD" id="cd07958">
    <property type="entry name" value="Anticodon_Ia_Leu_BEm"/>
    <property type="match status" value="1"/>
</dbReference>
<dbReference type="GO" id="GO:0005524">
    <property type="term" value="F:ATP binding"/>
    <property type="evidence" value="ECO:0007669"/>
    <property type="project" value="UniProtKB-UniRule"/>
</dbReference>
<evidence type="ECO:0000256" key="8">
    <source>
        <dbReference type="ARBA" id="ARBA00047469"/>
    </source>
</evidence>
<evidence type="ECO:0000256" key="10">
    <source>
        <dbReference type="RuleBase" id="RU363039"/>
    </source>
</evidence>
<dbReference type="InterPro" id="IPR002302">
    <property type="entry name" value="Leu-tRNA-ligase"/>
</dbReference>
<dbReference type="SUPFAM" id="SSF47323">
    <property type="entry name" value="Anticodon-binding domain of a subclass of class I aminoacyl-tRNA synthetases"/>
    <property type="match status" value="1"/>
</dbReference>
<dbReference type="InterPro" id="IPR013155">
    <property type="entry name" value="M/V/L/I-tRNA-synth_anticd-bd"/>
</dbReference>
<comment type="catalytic activity">
    <reaction evidence="8 9">
        <text>tRNA(Leu) + L-leucine + ATP = L-leucyl-tRNA(Leu) + AMP + diphosphate</text>
        <dbReference type="Rhea" id="RHEA:11688"/>
        <dbReference type="Rhea" id="RHEA-COMP:9613"/>
        <dbReference type="Rhea" id="RHEA-COMP:9622"/>
        <dbReference type="ChEBI" id="CHEBI:30616"/>
        <dbReference type="ChEBI" id="CHEBI:33019"/>
        <dbReference type="ChEBI" id="CHEBI:57427"/>
        <dbReference type="ChEBI" id="CHEBI:78442"/>
        <dbReference type="ChEBI" id="CHEBI:78494"/>
        <dbReference type="ChEBI" id="CHEBI:456215"/>
        <dbReference type="EC" id="6.1.1.4"/>
    </reaction>
</comment>
<feature type="short sequence motif" description="'KMSKS' region" evidence="9">
    <location>
        <begin position="605"/>
        <end position="609"/>
    </location>
</feature>
<evidence type="ECO:0000313" key="16">
    <source>
        <dbReference type="Proteomes" id="UP000177821"/>
    </source>
</evidence>
<comment type="caution">
    <text evidence="15">The sequence shown here is derived from an EMBL/GenBank/DDBJ whole genome shotgun (WGS) entry which is preliminary data.</text>
</comment>
<dbReference type="InterPro" id="IPR009008">
    <property type="entry name" value="Val/Leu/Ile-tRNA-synth_edit"/>
</dbReference>
<feature type="domain" description="Aminoacyl-tRNA synthetase class Ia" evidence="11">
    <location>
        <begin position="442"/>
        <end position="633"/>
    </location>
</feature>
<keyword evidence="2 9" id="KW-0963">Cytoplasm</keyword>
<evidence type="ECO:0000313" key="15">
    <source>
        <dbReference type="EMBL" id="OGY29829.1"/>
    </source>
</evidence>
<accession>A0A1G1WQ49</accession>
<evidence type="ECO:0000256" key="4">
    <source>
        <dbReference type="ARBA" id="ARBA00022741"/>
    </source>
</evidence>
<dbReference type="PANTHER" id="PTHR43740">
    <property type="entry name" value="LEUCYL-TRNA SYNTHETASE"/>
    <property type="match status" value="1"/>
</dbReference>
<dbReference type="AlphaFoldDB" id="A0A1G1WQ49"/>
<feature type="binding site" evidence="9">
    <location>
        <position position="608"/>
    </location>
    <ligand>
        <name>ATP</name>
        <dbReference type="ChEBI" id="CHEBI:30616"/>
    </ligand>
</feature>
<evidence type="ECO:0000256" key="6">
    <source>
        <dbReference type="ARBA" id="ARBA00022917"/>
    </source>
</evidence>
<evidence type="ECO:0000256" key="7">
    <source>
        <dbReference type="ARBA" id="ARBA00023146"/>
    </source>
</evidence>
<dbReference type="NCBIfam" id="TIGR00396">
    <property type="entry name" value="leuS_bact"/>
    <property type="match status" value="1"/>
</dbReference>
<dbReference type="Gene3D" id="3.40.50.620">
    <property type="entry name" value="HUPs"/>
    <property type="match status" value="2"/>
</dbReference>
<comment type="similarity">
    <text evidence="1 9 10">Belongs to the class-I aminoacyl-tRNA synthetase family.</text>
</comment>
<comment type="subcellular location">
    <subcellularLocation>
        <location evidence="9">Cytoplasm</location>
    </subcellularLocation>
</comment>
<keyword evidence="7 9" id="KW-0030">Aminoacyl-tRNA synthetase</keyword>
<dbReference type="FunFam" id="3.40.50.620:FF:000056">
    <property type="entry name" value="Leucine--tRNA ligase"/>
    <property type="match status" value="1"/>
</dbReference>
<feature type="domain" description="Methionyl/Valyl/Leucyl/Isoleucyl-tRNA synthetase anticodon-binding" evidence="12">
    <location>
        <begin position="690"/>
        <end position="802"/>
    </location>
</feature>
<evidence type="ECO:0000256" key="3">
    <source>
        <dbReference type="ARBA" id="ARBA00022598"/>
    </source>
</evidence>
<comment type="caution">
    <text evidence="9">Lacks conserved residue(s) required for the propagation of feature annotation.</text>
</comment>
<dbReference type="GO" id="GO:0005829">
    <property type="term" value="C:cytosol"/>
    <property type="evidence" value="ECO:0007669"/>
    <property type="project" value="TreeGrafter"/>
</dbReference>
<dbReference type="Gene3D" id="1.10.730.10">
    <property type="entry name" value="Isoleucyl-tRNA Synthetase, Domain 1"/>
    <property type="match status" value="2"/>
</dbReference>
<keyword evidence="5 9" id="KW-0067">ATP-binding</keyword>
<evidence type="ECO:0000256" key="2">
    <source>
        <dbReference type="ARBA" id="ARBA00022490"/>
    </source>
</evidence>
<dbReference type="EMBL" id="MHCX01000013">
    <property type="protein sequence ID" value="OGY29829.1"/>
    <property type="molecule type" value="Genomic_DNA"/>
</dbReference>
<dbReference type="SUPFAM" id="SSF50677">
    <property type="entry name" value="ValRS/IleRS/LeuRS editing domain"/>
    <property type="match status" value="1"/>
</dbReference>
<dbReference type="InterPro" id="IPR025709">
    <property type="entry name" value="Leu_tRNA-synth_edit"/>
</dbReference>
<feature type="domain" description="Methionyl/Leucyl tRNA synthetase" evidence="13">
    <location>
        <begin position="39"/>
        <end position="184"/>
    </location>
</feature>
<gene>
    <name evidence="9" type="primary">leuS</name>
    <name evidence="15" type="ORF">A3J50_04435</name>
</gene>
<dbReference type="PRINTS" id="PR00985">
    <property type="entry name" value="TRNASYNTHLEU"/>
</dbReference>
<keyword evidence="4 9" id="KW-0547">Nucleotide-binding</keyword>
<dbReference type="GO" id="GO:0002161">
    <property type="term" value="F:aminoacyl-tRNA deacylase activity"/>
    <property type="evidence" value="ECO:0007669"/>
    <property type="project" value="InterPro"/>
</dbReference>
<proteinExistence type="inferred from homology"/>
<dbReference type="InterPro" id="IPR002300">
    <property type="entry name" value="aa-tRNA-synth_Ia"/>
</dbReference>
<keyword evidence="6 9" id="KW-0648">Protein biosynthesis</keyword>
<dbReference type="EC" id="6.1.1.4" evidence="9"/>
<evidence type="ECO:0000259" key="13">
    <source>
        <dbReference type="Pfam" id="PF09334"/>
    </source>
</evidence>
<keyword evidence="3 9" id="KW-0436">Ligase</keyword>
<dbReference type="PANTHER" id="PTHR43740:SF2">
    <property type="entry name" value="LEUCINE--TRNA LIGASE, MITOCHONDRIAL"/>
    <property type="match status" value="1"/>
</dbReference>
<dbReference type="SUPFAM" id="SSF52374">
    <property type="entry name" value="Nucleotidylyl transferase"/>
    <property type="match status" value="1"/>
</dbReference>
<feature type="domain" description="Leucyl-tRNA synthetase editing" evidence="14">
    <location>
        <begin position="219"/>
        <end position="429"/>
    </location>
</feature>
<evidence type="ECO:0000256" key="5">
    <source>
        <dbReference type="ARBA" id="ARBA00022840"/>
    </source>
</evidence>
<dbReference type="InterPro" id="IPR009080">
    <property type="entry name" value="tRNAsynth_Ia_anticodon-bd"/>
</dbReference>
<dbReference type="InterPro" id="IPR015413">
    <property type="entry name" value="Methionyl/Leucyl_tRNA_Synth"/>
</dbReference>
<dbReference type="GO" id="GO:0004823">
    <property type="term" value="F:leucine-tRNA ligase activity"/>
    <property type="evidence" value="ECO:0007669"/>
    <property type="project" value="UniProtKB-UniRule"/>
</dbReference>
<dbReference type="FunFam" id="1.10.730.10:FF:000002">
    <property type="entry name" value="Leucine--tRNA ligase"/>
    <property type="match status" value="1"/>
</dbReference>
<dbReference type="GO" id="GO:0006429">
    <property type="term" value="P:leucyl-tRNA aminoacylation"/>
    <property type="evidence" value="ECO:0007669"/>
    <property type="project" value="UniProtKB-UniRule"/>
</dbReference>
<sequence>MERYNPPKIEKKWQAFWEKEGTYKTPENQTGKKYYCLVMFPYSSGDLHIGHWYNFAPADIHARYKRMNGFNVLHPIGFDSFGLPAENAAIKRKIHPHDWTEQNIERMTQQLKSTGNSYDWGRVLAASRPEYYKWTQWLFLLIYKRKLAYRAKALANWCPSCQTVLANEQVESGKCWRCASEVEQRDIDQWMFRITEYADRLLADLDKLDWPSQTLAMQRHWIGKSEGLEIDFQVEGSKDTIKVFTTRADTIYGATFMVLAPEHPLVAKFLSPESQTKGSHSGALSDYVTSARKKKELERLSADKDRSGVFTGSYALNPLSNERIPIYVSDYVLMGYGTGAIMGVPGHDARDNAFAKKYDLPVKTVVVPAHHSRHPELVSGSVSEIPDQVRNDTEKDTGPLFTDYGNIVNSGEYSGKTSEEVIQKIKEYVKDNQVGDSKVNYHLRDWVVSRQRYWGAPIPIVYCDKCGIVPVPESDLPIMLPFDVDYTPKGTSPLGTSPDFLNTTCPECKGPAKRETDTMDTFVDSSWYFLRFTEPWLESDPFSEEKVKYWLPVDMYIGGAEHTVLHLLYSRFVTKVLFDERLITFEEPFHALRHQGTILGPDGDKMSKSKGNVINPDDLLETYGSDTVRLYLSFMGPYDQGGPWDNRGIEGMYRFLGRVWTLVQSNMAEPEIATESPTPRNDKGVTDSLRIMHRTIKKVSEDINILHFNTAVASLMGYLNYLQSRKQVTREEAVTYLLLLSPFAPHMTEELWSLLGKKTSIHLEKWPVYDGELIKDEKVTLVIQVDGKVRDRMVVDAGLSKEEALGGARKLEKVKKYVSDTNVDKVVFVPDKLINFVIKI</sequence>
<dbReference type="Pfam" id="PF08264">
    <property type="entry name" value="Anticodon_1"/>
    <property type="match status" value="1"/>
</dbReference>
<protein>
    <recommendedName>
        <fullName evidence="9">Leucine--tRNA ligase</fullName>
        <ecNumber evidence="9">6.1.1.4</ecNumber>
    </recommendedName>
    <alternativeName>
        <fullName evidence="9">Leucyl-tRNA synthetase</fullName>
        <shortName evidence="9">LeuRS</shortName>
    </alternativeName>
</protein>
<evidence type="ECO:0000259" key="12">
    <source>
        <dbReference type="Pfam" id="PF08264"/>
    </source>
</evidence>
<name>A0A1G1WQ49_9BACT</name>
<evidence type="ECO:0000259" key="14">
    <source>
        <dbReference type="Pfam" id="PF13603"/>
    </source>
</evidence>
<evidence type="ECO:0000259" key="11">
    <source>
        <dbReference type="Pfam" id="PF00133"/>
    </source>
</evidence>
<dbReference type="Pfam" id="PF13603">
    <property type="entry name" value="tRNA-synt_1_2"/>
    <property type="match status" value="1"/>
</dbReference>